<dbReference type="Pfam" id="PF13180">
    <property type="entry name" value="PDZ_2"/>
    <property type="match status" value="1"/>
</dbReference>
<dbReference type="InterPro" id="IPR001940">
    <property type="entry name" value="Peptidase_S1C"/>
</dbReference>
<feature type="domain" description="PDZ" evidence="4">
    <location>
        <begin position="299"/>
        <end position="403"/>
    </location>
</feature>
<feature type="signal peptide" evidence="3">
    <location>
        <begin position="1"/>
        <end position="30"/>
    </location>
</feature>
<dbReference type="RefSeq" id="WP_096407814.1">
    <property type="nucleotide sequence ID" value="NZ_AP017372.2"/>
</dbReference>
<keyword evidence="1 5" id="KW-0645">Protease</keyword>
<dbReference type="OrthoDB" id="9758917at2"/>
<feature type="chain" id="PRO_5007167952" evidence="3">
    <location>
        <begin position="31"/>
        <end position="425"/>
    </location>
</feature>
<accession>A0A120MZI7</accession>
<dbReference type="Proteomes" id="UP000218890">
    <property type="component" value="Chromosome"/>
</dbReference>
<dbReference type="InterPro" id="IPR001478">
    <property type="entry name" value="PDZ"/>
</dbReference>
<dbReference type="SUPFAM" id="SSF50156">
    <property type="entry name" value="PDZ domain-like"/>
    <property type="match status" value="1"/>
</dbReference>
<dbReference type="PRINTS" id="PR00834">
    <property type="entry name" value="PROTEASES2C"/>
</dbReference>
<keyword evidence="6" id="KW-1185">Reference proteome</keyword>
<dbReference type="PANTHER" id="PTHR43343:SF3">
    <property type="entry name" value="PROTEASE DO-LIKE 8, CHLOROPLASTIC"/>
    <property type="match status" value="1"/>
</dbReference>
<dbReference type="GO" id="GO:0006508">
    <property type="term" value="P:proteolysis"/>
    <property type="evidence" value="ECO:0007669"/>
    <property type="project" value="UniProtKB-KW"/>
</dbReference>
<keyword evidence="2" id="KW-0378">Hydrolase</keyword>
<dbReference type="PANTHER" id="PTHR43343">
    <property type="entry name" value="PEPTIDASE S12"/>
    <property type="match status" value="1"/>
</dbReference>
<evidence type="ECO:0000256" key="3">
    <source>
        <dbReference type="SAM" id="SignalP"/>
    </source>
</evidence>
<evidence type="ECO:0000256" key="1">
    <source>
        <dbReference type="ARBA" id="ARBA00022670"/>
    </source>
</evidence>
<dbReference type="PROSITE" id="PS50106">
    <property type="entry name" value="PDZ"/>
    <property type="match status" value="1"/>
</dbReference>
<proteinExistence type="predicted"/>
<evidence type="ECO:0000259" key="4">
    <source>
        <dbReference type="PROSITE" id="PS50106"/>
    </source>
</evidence>
<dbReference type="InterPro" id="IPR009003">
    <property type="entry name" value="Peptidase_S1_PA"/>
</dbReference>
<evidence type="ECO:0000256" key="2">
    <source>
        <dbReference type="ARBA" id="ARBA00022801"/>
    </source>
</evidence>
<dbReference type="SUPFAM" id="SSF50494">
    <property type="entry name" value="Trypsin-like serine proteases"/>
    <property type="match status" value="1"/>
</dbReference>
<sequence>MALVEGMRKGKFAAAALVGAGLLFSGGAWADDLDHLQAEERNTVEIFQRYGPSVVAIEVSVRGQRVDPFEGIPDEMLPQPFREFFDRHRQRAPQEAPRREGAGSGFVIDDEGHIVTNYHVLKPALKSNETELRDGAELKLSFPGHDAVEARVVGANALYDLALLKPVDADAIPDEAEPLTIGDSNEVLVGQKSIAIGNPFGLSSTVTSGIVSGVGRDLPGVGQLEIPMIQTDAAINPGNSGGPLLNSAGEVIGVNTAIVPGGGGMGGARGFIGVGFAVPSNLLHESLDELREGGITDLSSRARLGVTIAGLEGYPEAIRQRLDLPERGVMVVEVEEGSPADEAGLQGASFEVSVQGRAMPADGDIILAVDGEEVKEPRELQRMIFSQARRAGDEVTLDILRQGEEMQITVELREREMPERDRGRR</sequence>
<evidence type="ECO:0000313" key="5">
    <source>
        <dbReference type="EMBL" id="BAU57146.1"/>
    </source>
</evidence>
<dbReference type="SMART" id="SM00228">
    <property type="entry name" value="PDZ"/>
    <property type="match status" value="1"/>
</dbReference>
<organism evidence="5 6">
    <name type="scientific">Halorhodospira halochloris</name>
    <name type="common">Ectothiorhodospira halochloris</name>
    <dbReference type="NCBI Taxonomy" id="1052"/>
    <lineage>
        <taxon>Bacteria</taxon>
        <taxon>Pseudomonadati</taxon>
        <taxon>Pseudomonadota</taxon>
        <taxon>Gammaproteobacteria</taxon>
        <taxon>Chromatiales</taxon>
        <taxon>Ectothiorhodospiraceae</taxon>
        <taxon>Halorhodospira</taxon>
    </lineage>
</organism>
<name>A0A120MZI7_HALHR</name>
<reference evidence="5" key="1">
    <citation type="submission" date="2016-02" db="EMBL/GenBank/DDBJ databases">
        <title>Halorhodospira halochloris DSM-1059 complete genome, version 2.</title>
        <authorList>
            <person name="Tsukatani Y."/>
        </authorList>
    </citation>
    <scope>NUCLEOTIDE SEQUENCE</scope>
    <source>
        <strain evidence="5">DSM 1059</strain>
    </source>
</reference>
<dbReference type="Pfam" id="PF13365">
    <property type="entry name" value="Trypsin_2"/>
    <property type="match status" value="1"/>
</dbReference>
<dbReference type="InterPro" id="IPR051201">
    <property type="entry name" value="Chloro_Bact_Ser_Proteases"/>
</dbReference>
<gene>
    <name evidence="5" type="ORF">HH1059_04650</name>
</gene>
<dbReference type="AlphaFoldDB" id="A0A120MZI7"/>
<dbReference type="EMBL" id="AP017372">
    <property type="protein sequence ID" value="BAU57146.1"/>
    <property type="molecule type" value="Genomic_DNA"/>
</dbReference>
<dbReference type="GO" id="GO:0004252">
    <property type="term" value="F:serine-type endopeptidase activity"/>
    <property type="evidence" value="ECO:0007669"/>
    <property type="project" value="InterPro"/>
</dbReference>
<evidence type="ECO:0000313" key="6">
    <source>
        <dbReference type="Proteomes" id="UP000218890"/>
    </source>
</evidence>
<protein>
    <submittedName>
        <fullName evidence="5">HtrA protease/chaperone protein</fullName>
    </submittedName>
</protein>
<keyword evidence="3" id="KW-0732">Signal</keyword>
<dbReference type="Gene3D" id="2.40.10.120">
    <property type="match status" value="1"/>
</dbReference>
<dbReference type="InterPro" id="IPR036034">
    <property type="entry name" value="PDZ_sf"/>
</dbReference>
<dbReference type="KEGG" id="hhk:HH1059_04650"/>
<dbReference type="Gene3D" id="2.30.42.10">
    <property type="match status" value="1"/>
</dbReference>